<evidence type="ECO:0000313" key="2">
    <source>
        <dbReference type="RefSeq" id="XP_075091719.1"/>
    </source>
</evidence>
<reference evidence="2" key="2">
    <citation type="submission" date="2025-08" db="UniProtKB">
        <authorList>
            <consortium name="RefSeq"/>
        </authorList>
    </citation>
    <scope>IDENTIFICATION</scope>
    <source>
        <tissue evidence="2">Leaf</tissue>
    </source>
</reference>
<accession>A0AC58T3F0</accession>
<name>A0AC58T3F0_TOBAC</name>
<evidence type="ECO:0000313" key="1">
    <source>
        <dbReference type="Proteomes" id="UP000790787"/>
    </source>
</evidence>
<keyword evidence="1" id="KW-1185">Reference proteome</keyword>
<reference evidence="1" key="1">
    <citation type="journal article" date="2014" name="Nat. Commun.">
        <title>The tobacco genome sequence and its comparison with those of tomato and potato.</title>
        <authorList>
            <person name="Sierro N."/>
            <person name="Battey J.N."/>
            <person name="Ouadi S."/>
            <person name="Bakaher N."/>
            <person name="Bovet L."/>
            <person name="Willig A."/>
            <person name="Goepfert S."/>
            <person name="Peitsch M.C."/>
            <person name="Ivanov N.V."/>
        </authorList>
    </citation>
    <scope>NUCLEOTIDE SEQUENCE [LARGE SCALE GENOMIC DNA]</scope>
</reference>
<proteinExistence type="predicted"/>
<organism evidence="1 2">
    <name type="scientific">Nicotiana tabacum</name>
    <name type="common">Common tobacco</name>
    <dbReference type="NCBI Taxonomy" id="4097"/>
    <lineage>
        <taxon>Eukaryota</taxon>
        <taxon>Viridiplantae</taxon>
        <taxon>Streptophyta</taxon>
        <taxon>Embryophyta</taxon>
        <taxon>Tracheophyta</taxon>
        <taxon>Spermatophyta</taxon>
        <taxon>Magnoliopsida</taxon>
        <taxon>eudicotyledons</taxon>
        <taxon>Gunneridae</taxon>
        <taxon>Pentapetalae</taxon>
        <taxon>asterids</taxon>
        <taxon>lamiids</taxon>
        <taxon>Solanales</taxon>
        <taxon>Solanaceae</taxon>
        <taxon>Nicotianoideae</taxon>
        <taxon>Nicotianeae</taxon>
        <taxon>Nicotiana</taxon>
    </lineage>
</organism>
<protein>
    <submittedName>
        <fullName evidence="2">Uncharacterized protein LOC142171900</fullName>
    </submittedName>
</protein>
<dbReference type="Proteomes" id="UP000790787">
    <property type="component" value="Chromosome 17"/>
</dbReference>
<gene>
    <name evidence="2" type="primary">LOC142171900</name>
</gene>
<sequence>METFQEELHEPWKTCNAIILSWIMNIVSEELLGGIVEIATLSQGSSSVSAYFSKLKELWHEYDVMIPSPNCGCPKSKEHVEHLHRQRVMQFLSGFNDSYDQARR</sequence>
<dbReference type="RefSeq" id="XP_075091719.1">
    <property type="nucleotide sequence ID" value="XM_075235618.1"/>
</dbReference>